<keyword evidence="2" id="KW-0808">Transferase</keyword>
<evidence type="ECO:0000259" key="1">
    <source>
        <dbReference type="Pfam" id="PF04230"/>
    </source>
</evidence>
<dbReference type="InterPro" id="IPR007345">
    <property type="entry name" value="Polysacch_pyruvyl_Trfase"/>
</dbReference>
<sequence length="289" mass="33325">MKPVKLAYSKIQNAGDLLNEYIFERVFQVPYIRSTEIWEYEVTGIGSFLDVLFIKNELTKRNLKKSFQSLYKRNCETVCVTWGTGIIDESSNKAKRLARDKVEFMAVRGLKSKQCLERILKTQINPVLGDGGILAPMLLEKIPQKKYSLSVIPHFREKNCKEISYIVNKYPDVHVINMQNDVIKVITEIAQSEMILSSSLHGLIIADAFRIPNKRIYFTEAPLGSGIKFDDYYSAYGVMAPAHRIKFVEDVPEKNHILDSYFISDAMVSKMQKDMYHCMNQYLKNRAIK</sequence>
<feature type="domain" description="Polysaccharide pyruvyl transferase" evidence="1">
    <location>
        <begin position="66"/>
        <end position="212"/>
    </location>
</feature>
<proteinExistence type="predicted"/>
<name>A0A9D1JC96_9FIRM</name>
<protein>
    <submittedName>
        <fullName evidence="2">Polysaccharide pyruvyl transferase family protein</fullName>
    </submittedName>
</protein>
<evidence type="ECO:0000313" key="2">
    <source>
        <dbReference type="EMBL" id="HIR87525.1"/>
    </source>
</evidence>
<dbReference type="GO" id="GO:0016740">
    <property type="term" value="F:transferase activity"/>
    <property type="evidence" value="ECO:0007669"/>
    <property type="project" value="UniProtKB-KW"/>
</dbReference>
<accession>A0A9D1JC96</accession>
<reference evidence="2" key="1">
    <citation type="submission" date="2020-10" db="EMBL/GenBank/DDBJ databases">
        <authorList>
            <person name="Gilroy R."/>
        </authorList>
    </citation>
    <scope>NUCLEOTIDE SEQUENCE</scope>
    <source>
        <strain evidence="2">ChiW13-3771</strain>
    </source>
</reference>
<organism evidence="2 3">
    <name type="scientific">Candidatus Fimimorpha faecalis</name>
    <dbReference type="NCBI Taxonomy" id="2840824"/>
    <lineage>
        <taxon>Bacteria</taxon>
        <taxon>Bacillati</taxon>
        <taxon>Bacillota</taxon>
        <taxon>Clostridia</taxon>
        <taxon>Eubacteriales</taxon>
        <taxon>Candidatus Fimimorpha</taxon>
    </lineage>
</organism>
<dbReference type="EMBL" id="DVHN01000007">
    <property type="protein sequence ID" value="HIR87525.1"/>
    <property type="molecule type" value="Genomic_DNA"/>
</dbReference>
<dbReference type="AlphaFoldDB" id="A0A9D1JC96"/>
<reference evidence="2" key="2">
    <citation type="journal article" date="2021" name="PeerJ">
        <title>Extensive microbial diversity within the chicken gut microbiome revealed by metagenomics and culture.</title>
        <authorList>
            <person name="Gilroy R."/>
            <person name="Ravi A."/>
            <person name="Getino M."/>
            <person name="Pursley I."/>
            <person name="Horton D.L."/>
            <person name="Alikhan N.F."/>
            <person name="Baker D."/>
            <person name="Gharbi K."/>
            <person name="Hall N."/>
            <person name="Watson M."/>
            <person name="Adriaenssens E.M."/>
            <person name="Foster-Nyarko E."/>
            <person name="Jarju S."/>
            <person name="Secka A."/>
            <person name="Antonio M."/>
            <person name="Oren A."/>
            <person name="Chaudhuri R.R."/>
            <person name="La Ragione R."/>
            <person name="Hildebrand F."/>
            <person name="Pallen M.J."/>
        </authorList>
    </citation>
    <scope>NUCLEOTIDE SEQUENCE</scope>
    <source>
        <strain evidence="2">ChiW13-3771</strain>
    </source>
</reference>
<dbReference type="Proteomes" id="UP000824201">
    <property type="component" value="Unassembled WGS sequence"/>
</dbReference>
<evidence type="ECO:0000313" key="3">
    <source>
        <dbReference type="Proteomes" id="UP000824201"/>
    </source>
</evidence>
<dbReference type="Pfam" id="PF04230">
    <property type="entry name" value="PS_pyruv_trans"/>
    <property type="match status" value="1"/>
</dbReference>
<comment type="caution">
    <text evidence="2">The sequence shown here is derived from an EMBL/GenBank/DDBJ whole genome shotgun (WGS) entry which is preliminary data.</text>
</comment>
<gene>
    <name evidence="2" type="ORF">IAC96_01100</name>
</gene>